<dbReference type="STRING" id="1573173.A0A167D9S7"/>
<reference evidence="2 3" key="1">
    <citation type="submission" date="2015-06" db="EMBL/GenBank/DDBJ databases">
        <title>Survival trade-offs in plant roots during colonization by closely related pathogenic and mutualistic fungi.</title>
        <authorList>
            <person name="Hacquard S."/>
            <person name="Kracher B."/>
            <person name="Hiruma K."/>
            <person name="Weinman A."/>
            <person name="Muench P."/>
            <person name="Garrido Oter R."/>
            <person name="Ver Loren van Themaat E."/>
            <person name="Dallerey J.-F."/>
            <person name="Damm U."/>
            <person name="Henrissat B."/>
            <person name="Lespinet O."/>
            <person name="Thon M."/>
            <person name="Kemen E."/>
            <person name="McHardy A.C."/>
            <person name="Schulze-Lefert P."/>
            <person name="O'Connell R.J."/>
        </authorList>
    </citation>
    <scope>NUCLEOTIDE SEQUENCE [LARGE SCALE GENOMIC DNA]</scope>
    <source>
        <strain evidence="2 3">MAFF 238704</strain>
    </source>
</reference>
<protein>
    <submittedName>
        <fullName evidence="2">Uncharacterized protein</fullName>
    </submittedName>
</protein>
<sequence>MRSLELLNKSMTPKKMTSMETNTPHKQDGSGLFNLPWEIRERVYDHYLAFNREDFGSTSRPLLTYFEQGVYTKPLPSFMLTCKRAYRELQQQVHADAVMRVHSQGLGDRGIGFAVHGTLRFERLRRLYVLITTEYPNWNRWMGVFSEVVQRSKDLAELVIDWKPRPTFPNLKGWELKFNEKKYDEFFSILSALHHLEVVRFYGELPVGWRERFEKETTARLVCYKFKWWKEHGLE</sequence>
<organism evidence="2 3">
    <name type="scientific">Colletotrichum incanum</name>
    <name type="common">Soybean anthracnose fungus</name>
    <dbReference type="NCBI Taxonomy" id="1573173"/>
    <lineage>
        <taxon>Eukaryota</taxon>
        <taxon>Fungi</taxon>
        <taxon>Dikarya</taxon>
        <taxon>Ascomycota</taxon>
        <taxon>Pezizomycotina</taxon>
        <taxon>Sordariomycetes</taxon>
        <taxon>Hypocreomycetidae</taxon>
        <taxon>Glomerellales</taxon>
        <taxon>Glomerellaceae</taxon>
        <taxon>Colletotrichum</taxon>
        <taxon>Colletotrichum spaethianum species complex</taxon>
    </lineage>
</organism>
<gene>
    <name evidence="2" type="ORF">CI238_06004</name>
</gene>
<feature type="region of interest" description="Disordered" evidence="1">
    <location>
        <begin position="1"/>
        <end position="26"/>
    </location>
</feature>
<proteinExistence type="predicted"/>
<name>A0A167D9S7_COLIC</name>
<dbReference type="AlphaFoldDB" id="A0A167D9S7"/>
<dbReference type="Proteomes" id="UP000076584">
    <property type="component" value="Unassembled WGS sequence"/>
</dbReference>
<comment type="caution">
    <text evidence="2">The sequence shown here is derived from an EMBL/GenBank/DDBJ whole genome shotgun (WGS) entry which is preliminary data.</text>
</comment>
<evidence type="ECO:0000313" key="2">
    <source>
        <dbReference type="EMBL" id="KZL83587.1"/>
    </source>
</evidence>
<keyword evidence="3" id="KW-1185">Reference proteome</keyword>
<evidence type="ECO:0000256" key="1">
    <source>
        <dbReference type="SAM" id="MobiDB-lite"/>
    </source>
</evidence>
<dbReference type="EMBL" id="LFIW01001090">
    <property type="protein sequence ID" value="KZL83587.1"/>
    <property type="molecule type" value="Genomic_DNA"/>
</dbReference>
<evidence type="ECO:0000313" key="3">
    <source>
        <dbReference type="Proteomes" id="UP000076584"/>
    </source>
</evidence>
<accession>A0A167D9S7</accession>